<dbReference type="EMBL" id="AP022620">
    <property type="protein sequence ID" value="BBZ79635.1"/>
    <property type="molecule type" value="Genomic_DNA"/>
</dbReference>
<evidence type="ECO:0000259" key="5">
    <source>
        <dbReference type="PROSITE" id="PS50977"/>
    </source>
</evidence>
<keyword evidence="7" id="KW-1185">Reference proteome</keyword>
<keyword evidence="1" id="KW-0805">Transcription regulation</keyword>
<evidence type="ECO:0000256" key="2">
    <source>
        <dbReference type="ARBA" id="ARBA00023125"/>
    </source>
</evidence>
<proteinExistence type="predicted"/>
<dbReference type="PANTHER" id="PTHR30055">
    <property type="entry name" value="HTH-TYPE TRANSCRIPTIONAL REGULATOR RUTR"/>
    <property type="match status" value="1"/>
</dbReference>
<evidence type="ECO:0000256" key="3">
    <source>
        <dbReference type="ARBA" id="ARBA00023163"/>
    </source>
</evidence>
<evidence type="ECO:0000313" key="7">
    <source>
        <dbReference type="Proteomes" id="UP000467249"/>
    </source>
</evidence>
<dbReference type="Gene3D" id="1.10.357.10">
    <property type="entry name" value="Tetracycline Repressor, domain 2"/>
    <property type="match status" value="1"/>
</dbReference>
<dbReference type="GO" id="GO:0003700">
    <property type="term" value="F:DNA-binding transcription factor activity"/>
    <property type="evidence" value="ECO:0007669"/>
    <property type="project" value="TreeGrafter"/>
</dbReference>
<protein>
    <submittedName>
        <fullName evidence="6">TetR family transcriptional regulator</fullName>
    </submittedName>
</protein>
<dbReference type="InterPro" id="IPR001647">
    <property type="entry name" value="HTH_TetR"/>
</dbReference>
<dbReference type="Pfam" id="PF17754">
    <property type="entry name" value="TetR_C_14"/>
    <property type="match status" value="1"/>
</dbReference>
<dbReference type="PANTHER" id="PTHR30055:SF238">
    <property type="entry name" value="MYCOFACTOCIN BIOSYNTHESIS TRANSCRIPTIONAL REGULATOR MFTR-RELATED"/>
    <property type="match status" value="1"/>
</dbReference>
<organism evidence="6 7">
    <name type="scientific">Mycolicibacterium anyangense</name>
    <dbReference type="NCBI Taxonomy" id="1431246"/>
    <lineage>
        <taxon>Bacteria</taxon>
        <taxon>Bacillati</taxon>
        <taxon>Actinomycetota</taxon>
        <taxon>Actinomycetes</taxon>
        <taxon>Mycobacteriales</taxon>
        <taxon>Mycobacteriaceae</taxon>
        <taxon>Mycolicibacterium</taxon>
    </lineage>
</organism>
<dbReference type="PROSITE" id="PS50977">
    <property type="entry name" value="HTH_TETR_2"/>
    <property type="match status" value="1"/>
</dbReference>
<sequence length="199" mass="22033">MTDTPSLRDRQRAQVRSDIHAAAYRLFAARGFGNVTTEDIAAEAAVSPRTFFRHVATKEELLLGPVQRGGPAIVSLLQRRPADEPADLALTAAIVGRVGSFDDVDLQSWREAILTAPDLLDRVTLLPAADRTRLADLIAERMDVDPANDNRPGLLVQLSLAAADFAFQRWVRDDRSRRRSLSREVGEALSVVEHSRWRG</sequence>
<keyword evidence="2 4" id="KW-0238">DNA-binding</keyword>
<dbReference type="PROSITE" id="PS01081">
    <property type="entry name" value="HTH_TETR_1"/>
    <property type="match status" value="1"/>
</dbReference>
<reference evidence="6 7" key="1">
    <citation type="journal article" date="2019" name="Emerg. Microbes Infect.">
        <title>Comprehensive subspecies identification of 175 nontuberculous mycobacteria species based on 7547 genomic profiles.</title>
        <authorList>
            <person name="Matsumoto Y."/>
            <person name="Kinjo T."/>
            <person name="Motooka D."/>
            <person name="Nabeya D."/>
            <person name="Jung N."/>
            <person name="Uechi K."/>
            <person name="Horii T."/>
            <person name="Iida T."/>
            <person name="Fujita J."/>
            <person name="Nakamura S."/>
        </authorList>
    </citation>
    <scope>NUCLEOTIDE SEQUENCE [LARGE SCALE GENOMIC DNA]</scope>
    <source>
        <strain evidence="6 7">JCM 30275</strain>
    </source>
</reference>
<gene>
    <name evidence="6" type="ORF">MANY_49720</name>
</gene>
<evidence type="ECO:0000256" key="1">
    <source>
        <dbReference type="ARBA" id="ARBA00023015"/>
    </source>
</evidence>
<dbReference type="Proteomes" id="UP000467249">
    <property type="component" value="Chromosome"/>
</dbReference>
<feature type="DNA-binding region" description="H-T-H motif" evidence="4">
    <location>
        <begin position="36"/>
        <end position="55"/>
    </location>
</feature>
<dbReference type="Pfam" id="PF00440">
    <property type="entry name" value="TetR_N"/>
    <property type="match status" value="1"/>
</dbReference>
<feature type="domain" description="HTH tetR-type" evidence="5">
    <location>
        <begin position="13"/>
        <end position="73"/>
    </location>
</feature>
<dbReference type="InterPro" id="IPR023772">
    <property type="entry name" value="DNA-bd_HTH_TetR-type_CS"/>
</dbReference>
<dbReference type="KEGG" id="many:MANY_49720"/>
<dbReference type="PRINTS" id="PR00455">
    <property type="entry name" value="HTHTETR"/>
</dbReference>
<dbReference type="InterPro" id="IPR041347">
    <property type="entry name" value="MftR_C"/>
</dbReference>
<dbReference type="InterPro" id="IPR009057">
    <property type="entry name" value="Homeodomain-like_sf"/>
</dbReference>
<evidence type="ECO:0000256" key="4">
    <source>
        <dbReference type="PROSITE-ProRule" id="PRU00335"/>
    </source>
</evidence>
<dbReference type="GO" id="GO:0000976">
    <property type="term" value="F:transcription cis-regulatory region binding"/>
    <property type="evidence" value="ECO:0007669"/>
    <property type="project" value="TreeGrafter"/>
</dbReference>
<dbReference type="AlphaFoldDB" id="A0A6N4WFM8"/>
<dbReference type="SUPFAM" id="SSF46689">
    <property type="entry name" value="Homeodomain-like"/>
    <property type="match status" value="1"/>
</dbReference>
<keyword evidence="3" id="KW-0804">Transcription</keyword>
<dbReference type="InterPro" id="IPR050109">
    <property type="entry name" value="HTH-type_TetR-like_transc_reg"/>
</dbReference>
<evidence type="ECO:0000313" key="6">
    <source>
        <dbReference type="EMBL" id="BBZ79635.1"/>
    </source>
</evidence>
<accession>A0A6N4WFM8</accession>
<name>A0A6N4WFM8_9MYCO</name>